<accession>A0A835GBT3</accession>
<gene>
    <name evidence="1" type="ORF">HW555_009115</name>
</gene>
<comment type="caution">
    <text evidence="1">The sequence shown here is derived from an EMBL/GenBank/DDBJ whole genome shotgun (WGS) entry which is preliminary data.</text>
</comment>
<organism evidence="1 2">
    <name type="scientific">Spodoptera exigua</name>
    <name type="common">Beet armyworm</name>
    <name type="synonym">Noctua fulgens</name>
    <dbReference type="NCBI Taxonomy" id="7107"/>
    <lineage>
        <taxon>Eukaryota</taxon>
        <taxon>Metazoa</taxon>
        <taxon>Ecdysozoa</taxon>
        <taxon>Arthropoda</taxon>
        <taxon>Hexapoda</taxon>
        <taxon>Insecta</taxon>
        <taxon>Pterygota</taxon>
        <taxon>Neoptera</taxon>
        <taxon>Endopterygota</taxon>
        <taxon>Lepidoptera</taxon>
        <taxon>Glossata</taxon>
        <taxon>Ditrysia</taxon>
        <taxon>Noctuoidea</taxon>
        <taxon>Noctuidae</taxon>
        <taxon>Amphipyrinae</taxon>
        <taxon>Spodoptera</taxon>
    </lineage>
</organism>
<dbReference type="EMBL" id="JACKWZ010000191">
    <property type="protein sequence ID" value="KAF9412370.1"/>
    <property type="molecule type" value="Genomic_DNA"/>
</dbReference>
<evidence type="ECO:0000313" key="2">
    <source>
        <dbReference type="Proteomes" id="UP000648187"/>
    </source>
</evidence>
<sequence length="81" mass="9167">MSHILIGWDSKQHIERSSELGHPSDFPIKCIGAQMTDVSVAKNFTQNAFQYWILCAYLDGRPDSIHVLMHFVSEPVAICYA</sequence>
<proteinExistence type="predicted"/>
<reference evidence="1" key="1">
    <citation type="submission" date="2020-08" db="EMBL/GenBank/DDBJ databases">
        <title>Spodoptera exigua strain:BAW_Kor-Di-RS1 Genome sequencing and assembly.</title>
        <authorList>
            <person name="Kim J."/>
            <person name="Nam H.Y."/>
            <person name="Kwon M."/>
            <person name="Choi J.H."/>
            <person name="Cho S.R."/>
            <person name="Kim G.-H."/>
        </authorList>
    </citation>
    <scope>NUCLEOTIDE SEQUENCE</scope>
    <source>
        <strain evidence="1">BAW_Kor-Di-RS1</strain>
        <tissue evidence="1">Whole-body</tissue>
    </source>
</reference>
<evidence type="ECO:0000313" key="1">
    <source>
        <dbReference type="EMBL" id="KAF9412370.1"/>
    </source>
</evidence>
<name>A0A835GBT3_SPOEX</name>
<protein>
    <submittedName>
        <fullName evidence="1">Uncharacterized protein</fullName>
    </submittedName>
</protein>
<dbReference type="AlphaFoldDB" id="A0A835GBT3"/>
<keyword evidence="2" id="KW-1185">Reference proteome</keyword>
<dbReference type="Proteomes" id="UP000648187">
    <property type="component" value="Unassembled WGS sequence"/>
</dbReference>